<evidence type="ECO:0000313" key="26">
    <source>
        <dbReference type="Proteomes" id="UP001152759"/>
    </source>
</evidence>
<keyword evidence="17" id="KW-0456">Lyase</keyword>
<evidence type="ECO:0000256" key="14">
    <source>
        <dbReference type="ARBA" id="ARBA00023136"/>
    </source>
</evidence>
<dbReference type="Pfam" id="PF00211">
    <property type="entry name" value="Guanylate_cyc"/>
    <property type="match status" value="2"/>
</dbReference>
<dbReference type="EC" id="4.6.1.1" evidence="5"/>
<keyword evidence="14 23" id="KW-0472">Membrane</keyword>
<feature type="transmembrane region" description="Helical" evidence="23">
    <location>
        <begin position="113"/>
        <end position="132"/>
    </location>
</feature>
<feature type="transmembrane region" description="Helical" evidence="23">
    <location>
        <begin position="171"/>
        <end position="188"/>
    </location>
</feature>
<keyword evidence="15" id="KW-0325">Glycoprotein</keyword>
<name>A0A9P0A792_BEMTA</name>
<keyword evidence="11" id="KW-0067">ATP-binding</keyword>
<evidence type="ECO:0000256" key="20">
    <source>
        <dbReference type="ARBA" id="ARBA00081232"/>
    </source>
</evidence>
<keyword evidence="6" id="KW-1003">Cell membrane</keyword>
<evidence type="ECO:0000256" key="9">
    <source>
        <dbReference type="ARBA" id="ARBA00022737"/>
    </source>
</evidence>
<evidence type="ECO:0000256" key="4">
    <source>
        <dbReference type="ARBA" id="ARBA00004651"/>
    </source>
</evidence>
<comment type="subcellular location">
    <subcellularLocation>
        <location evidence="4">Cell membrane</location>
        <topology evidence="4">Multi-pass membrane protein</topology>
    </subcellularLocation>
</comment>
<dbReference type="PANTHER" id="PTHR45627:SF8">
    <property type="entry name" value="ADENYLATE CYCLASE TYPE 9"/>
    <property type="match status" value="1"/>
</dbReference>
<dbReference type="GO" id="GO:0005886">
    <property type="term" value="C:plasma membrane"/>
    <property type="evidence" value="ECO:0007669"/>
    <property type="project" value="UniProtKB-SubCell"/>
</dbReference>
<evidence type="ECO:0000256" key="12">
    <source>
        <dbReference type="ARBA" id="ARBA00022842"/>
    </source>
</evidence>
<dbReference type="GO" id="GO:0035556">
    <property type="term" value="P:intracellular signal transduction"/>
    <property type="evidence" value="ECO:0007669"/>
    <property type="project" value="InterPro"/>
</dbReference>
<evidence type="ECO:0000256" key="11">
    <source>
        <dbReference type="ARBA" id="ARBA00022840"/>
    </source>
</evidence>
<comment type="catalytic activity">
    <reaction evidence="1">
        <text>ATP = 3',5'-cyclic AMP + diphosphate</text>
        <dbReference type="Rhea" id="RHEA:15389"/>
        <dbReference type="ChEBI" id="CHEBI:30616"/>
        <dbReference type="ChEBI" id="CHEBI:33019"/>
        <dbReference type="ChEBI" id="CHEBI:58165"/>
        <dbReference type="EC" id="4.6.1.1"/>
    </reaction>
</comment>
<evidence type="ECO:0000256" key="1">
    <source>
        <dbReference type="ARBA" id="ARBA00001593"/>
    </source>
</evidence>
<reference evidence="25" key="1">
    <citation type="submission" date="2021-12" db="EMBL/GenBank/DDBJ databases">
        <authorList>
            <person name="King R."/>
        </authorList>
    </citation>
    <scope>NUCLEOTIDE SEQUENCE</scope>
</reference>
<dbReference type="SMART" id="SM00044">
    <property type="entry name" value="CYCc"/>
    <property type="match status" value="2"/>
</dbReference>
<keyword evidence="12" id="KW-0460">Magnesium</keyword>
<keyword evidence="16" id="KW-0464">Manganese</keyword>
<evidence type="ECO:0000256" key="5">
    <source>
        <dbReference type="ARBA" id="ARBA00012201"/>
    </source>
</evidence>
<keyword evidence="7 23" id="KW-0812">Transmembrane</keyword>
<dbReference type="GO" id="GO:0046872">
    <property type="term" value="F:metal ion binding"/>
    <property type="evidence" value="ECO:0007669"/>
    <property type="project" value="UniProtKB-KW"/>
</dbReference>
<dbReference type="GO" id="GO:0006171">
    <property type="term" value="P:cAMP biosynthetic process"/>
    <property type="evidence" value="ECO:0007669"/>
    <property type="project" value="UniProtKB-ARBA"/>
</dbReference>
<dbReference type="KEGG" id="btab:109032478"/>
<evidence type="ECO:0000256" key="19">
    <source>
        <dbReference type="ARBA" id="ARBA00081225"/>
    </source>
</evidence>
<protein>
    <recommendedName>
        <fullName evidence="18">Adenylate cyclase type 9</fullName>
        <ecNumber evidence="5">4.6.1.1</ecNumber>
    </recommendedName>
    <alternativeName>
        <fullName evidence="21">ATP pyrophosphate-lyase 9</fullName>
    </alternativeName>
    <alternativeName>
        <fullName evidence="19">Adenylate cyclase type IX</fullName>
    </alternativeName>
    <alternativeName>
        <fullName evidence="20">Adenylyl cyclase 9</fullName>
    </alternativeName>
</protein>
<feature type="transmembrane region" description="Helical" evidence="23">
    <location>
        <begin position="1005"/>
        <end position="1022"/>
    </location>
</feature>
<dbReference type="PROSITE" id="PS50125">
    <property type="entry name" value="GUANYLATE_CYCLASE_2"/>
    <property type="match status" value="2"/>
</dbReference>
<evidence type="ECO:0000256" key="18">
    <source>
        <dbReference type="ARBA" id="ARBA00070496"/>
    </source>
</evidence>
<comment type="cofactor">
    <cofactor evidence="2">
        <name>Mn(2+)</name>
        <dbReference type="ChEBI" id="CHEBI:29035"/>
    </cofactor>
</comment>
<feature type="compositionally biased region" description="Basic and acidic residues" evidence="22">
    <location>
        <begin position="723"/>
        <end position="754"/>
    </location>
</feature>
<proteinExistence type="predicted"/>
<dbReference type="InterPro" id="IPR001054">
    <property type="entry name" value="A/G_cyclase"/>
</dbReference>
<dbReference type="EMBL" id="OU963863">
    <property type="protein sequence ID" value="CAH0384631.1"/>
    <property type="molecule type" value="Genomic_DNA"/>
</dbReference>
<evidence type="ECO:0000256" key="15">
    <source>
        <dbReference type="ARBA" id="ARBA00023180"/>
    </source>
</evidence>
<evidence type="ECO:0000256" key="7">
    <source>
        <dbReference type="ARBA" id="ARBA00022692"/>
    </source>
</evidence>
<dbReference type="Gene3D" id="3.30.70.1230">
    <property type="entry name" value="Nucleotide cyclase"/>
    <property type="match status" value="2"/>
</dbReference>
<feature type="transmembrane region" description="Helical" evidence="23">
    <location>
        <begin position="971"/>
        <end position="993"/>
    </location>
</feature>
<feature type="transmembrane region" description="Helical" evidence="23">
    <location>
        <begin position="138"/>
        <end position="159"/>
    </location>
</feature>
<sequence>MSSRNPTRKTRERLKSLHETWVSFSPKNQNVEIWTDEQADLSEGEVPVSMAPYIQAYLAYNTRIHCCGLFLFPAPFERASSSSWLNPKFDSEVLEEQYRRSALPQIKLRFRYALMYIIAVLLSWSLYLFFIVEHRSSTVLFISAFIGFAIATCFTLVLTRAKYYHRFKSQLYHATSILMFLLVCLSLLMVSQSVASPIGQLCLCLEILMIIYTVIPFPLYLCFGFGAMYSAAFEYLLQNDLSGLPVRILSHICIHLIGIHILIMTNVRMRGTFMKVGQSLLVRKQLEMEKQLKEKMIHSVMPPKVAEWLMSNEACGGGTLSTEDARGSLSQTNDIRSIFRPFIMNRMENVSILFADIVGFTQMSSTKTAEQLVSILNNLFERFDEICEISGCEKISTLGDCYYCVSGCPEPRPDHASCCIEMGLGMIVSINEFVEKSGEKVNMRVGVHTGSVLCGIVGTKRFKFDVWSNDVSFANKMETTGEPGRVHLSQQTRDFLEDQYTFQLGSIIDGIQTYFILEKKGVVTQELPRSEVESPEASSSQKCISFSPTDHHSFETPLLSVSCDSLPVPKTIVPASTYILSKHLSFKNIGTAETCSELKNIHAHTNTRPSFKQEESTIQQSQHPVLFSSQNNLSVCNTHIPSKKVQVSTLQWIKATSVPNNLHKRTNLNSCMCGSSDHFADNPKQLPVLFGGSSNRWQYCKLKLGAPGDKVEGGLQLSLTDSNDEKNENISELVTRKDLSGDNSRVETSPRMDDQLSMCQSSNSRKDSGIRSNSRRSSILQHIFATPSSECQRVSGYYTSSQSSLNLGYERSGKLPPPEAVSEHFGVCFQHIRKQSDLQLIRCVQANSASRGSYFVKPPLSPFSLFFTERSMELEYRKKSHREPVESHQPFGAEPVAEPPTLATPRFNTYLDIIISLLVFMAVSCSLFLLWDISVVWLAVFIFASISQIITVIVCLRSIILASTDWFLDWYSWHFCGAILVSLPVISVLVNFPSNFPGDFTSYSIQHYCYIFFISLIHFCNFTQLNCWMKSTIATVAAVWFLILIETKSPAALSLSAVNQSIFLDKSNFFVVLDKPEVRGVANISTLTQSHIFADSGIPVVVRKDSKSFGSIKKSKTSSSSDLKQGLEARFKRAKDPESNEGLRIFNFSLVYSRDRSNSSAESLSKEFKVVLSNRTEPSGTQEAASMRFKRMNAVKQNGIKEFTKSEEILELSQFYCHEIYLDIALLLLLIWFLNREFEISYRLSFYGNIVAAKDKAHVQSMRDQADWLLHNIIPRHVADHLKHTARYSENVQNAGVVFASLVNFSEMYDEAYLGGRECLRVLNELISDFDELLNGDKYPTVEKIKTIGSTFMAASGLNSQVRKSDTNDHLFELMDFAIALQQVVESFNRDLLSFNLILRIGYNYGDVTAGVIGTTKLHYDIWGDPVNIASRMDSTGVPGRIQVPSTCLHVLLSPRYQFEPRGQVFVKGKNNMYVYLLAKPE</sequence>
<evidence type="ECO:0000256" key="22">
    <source>
        <dbReference type="SAM" id="MobiDB-lite"/>
    </source>
</evidence>
<dbReference type="GO" id="GO:0004016">
    <property type="term" value="F:adenylate cyclase activity"/>
    <property type="evidence" value="ECO:0007669"/>
    <property type="project" value="UniProtKB-EC"/>
</dbReference>
<keyword evidence="26" id="KW-1185">Reference proteome</keyword>
<evidence type="ECO:0000256" key="6">
    <source>
        <dbReference type="ARBA" id="ARBA00022475"/>
    </source>
</evidence>
<dbReference type="PANTHER" id="PTHR45627">
    <property type="entry name" value="ADENYLATE CYCLASE TYPE 1"/>
    <property type="match status" value="1"/>
</dbReference>
<evidence type="ECO:0000256" key="3">
    <source>
        <dbReference type="ARBA" id="ARBA00001946"/>
    </source>
</evidence>
<feature type="transmembrane region" description="Helical" evidence="23">
    <location>
        <begin position="937"/>
        <end position="959"/>
    </location>
</feature>
<evidence type="ECO:0000256" key="13">
    <source>
        <dbReference type="ARBA" id="ARBA00022989"/>
    </source>
</evidence>
<evidence type="ECO:0000256" key="23">
    <source>
        <dbReference type="SAM" id="Phobius"/>
    </source>
</evidence>
<accession>A0A9P0A792</accession>
<keyword evidence="13 23" id="KW-1133">Transmembrane helix</keyword>
<keyword evidence="10" id="KW-0547">Nucleotide-binding</keyword>
<dbReference type="SUPFAM" id="SSF55073">
    <property type="entry name" value="Nucleotide cyclase"/>
    <property type="match status" value="2"/>
</dbReference>
<evidence type="ECO:0000256" key="16">
    <source>
        <dbReference type="ARBA" id="ARBA00023211"/>
    </source>
</evidence>
<dbReference type="Proteomes" id="UP001152759">
    <property type="component" value="Chromosome 2"/>
</dbReference>
<dbReference type="InterPro" id="IPR029787">
    <property type="entry name" value="Nucleotide_cyclase"/>
</dbReference>
<feature type="domain" description="Guanylate cyclase" evidence="24">
    <location>
        <begin position="351"/>
        <end position="478"/>
    </location>
</feature>
<keyword evidence="9" id="KW-0677">Repeat</keyword>
<feature type="transmembrane region" description="Helical" evidence="23">
    <location>
        <begin position="248"/>
        <end position="267"/>
    </location>
</feature>
<evidence type="ECO:0000259" key="24">
    <source>
        <dbReference type="PROSITE" id="PS50125"/>
    </source>
</evidence>
<evidence type="ECO:0000256" key="2">
    <source>
        <dbReference type="ARBA" id="ARBA00001936"/>
    </source>
</evidence>
<dbReference type="FunFam" id="3.30.70.1230:FF:000008">
    <property type="entry name" value="Adenylate cyclase type 9"/>
    <property type="match status" value="1"/>
</dbReference>
<feature type="transmembrane region" description="Helical" evidence="23">
    <location>
        <begin position="910"/>
        <end position="931"/>
    </location>
</feature>
<evidence type="ECO:0000256" key="21">
    <source>
        <dbReference type="ARBA" id="ARBA00081427"/>
    </source>
</evidence>
<dbReference type="GO" id="GO:0005524">
    <property type="term" value="F:ATP binding"/>
    <property type="evidence" value="ECO:0007669"/>
    <property type="project" value="UniProtKB-KW"/>
</dbReference>
<evidence type="ECO:0000256" key="8">
    <source>
        <dbReference type="ARBA" id="ARBA00022723"/>
    </source>
</evidence>
<feature type="transmembrane region" description="Helical" evidence="23">
    <location>
        <begin position="219"/>
        <end position="236"/>
    </location>
</feature>
<keyword evidence="8" id="KW-0479">Metal-binding</keyword>
<dbReference type="GO" id="GO:0007189">
    <property type="term" value="P:adenylate cyclase-activating G protein-coupled receptor signaling pathway"/>
    <property type="evidence" value="ECO:0007669"/>
    <property type="project" value="TreeGrafter"/>
</dbReference>
<organism evidence="25 26">
    <name type="scientific">Bemisia tabaci</name>
    <name type="common">Sweetpotato whitefly</name>
    <name type="synonym">Aleurodes tabaci</name>
    <dbReference type="NCBI Taxonomy" id="7038"/>
    <lineage>
        <taxon>Eukaryota</taxon>
        <taxon>Metazoa</taxon>
        <taxon>Ecdysozoa</taxon>
        <taxon>Arthropoda</taxon>
        <taxon>Hexapoda</taxon>
        <taxon>Insecta</taxon>
        <taxon>Pterygota</taxon>
        <taxon>Neoptera</taxon>
        <taxon>Paraneoptera</taxon>
        <taxon>Hemiptera</taxon>
        <taxon>Sternorrhyncha</taxon>
        <taxon>Aleyrodoidea</taxon>
        <taxon>Aleyrodidae</taxon>
        <taxon>Aleyrodinae</taxon>
        <taxon>Bemisia</taxon>
    </lineage>
</organism>
<evidence type="ECO:0000256" key="17">
    <source>
        <dbReference type="ARBA" id="ARBA00023239"/>
    </source>
</evidence>
<feature type="domain" description="Guanylate cyclase" evidence="24">
    <location>
        <begin position="1296"/>
        <end position="1434"/>
    </location>
</feature>
<evidence type="ECO:0000313" key="25">
    <source>
        <dbReference type="EMBL" id="CAH0384631.1"/>
    </source>
</evidence>
<comment type="cofactor">
    <cofactor evidence="3">
        <name>Mg(2+)</name>
        <dbReference type="ChEBI" id="CHEBI:18420"/>
    </cofactor>
</comment>
<feature type="region of interest" description="Disordered" evidence="22">
    <location>
        <begin position="715"/>
        <end position="773"/>
    </location>
</feature>
<gene>
    <name evidence="25" type="ORF">BEMITA_LOCUS3934</name>
</gene>
<evidence type="ECO:0000256" key="10">
    <source>
        <dbReference type="ARBA" id="ARBA00022741"/>
    </source>
</evidence>
<dbReference type="FunFam" id="3.30.70.1230:FF:000014">
    <property type="entry name" value="adenylate cyclase type 9"/>
    <property type="match status" value="1"/>
</dbReference>
<dbReference type="CDD" id="cd07302">
    <property type="entry name" value="CHD"/>
    <property type="match status" value="2"/>
</dbReference>